<sequence length="517" mass="57486">ILESVSDDNCNGTHREEDVSLCPQILPCTASWGAWGSWEQCSSSCGIGVATSRRICGTLGGCRGESTKYRNCSFPPCWSRWTPFRPCTVSCGTGLRRKERRCVGTSDEYGFCDGNDVDYGICNTEECPVWGQWSRYGSCSKTCGRGVASRDRVCLIGSCAGPNTETRSCNLKAIFFFCPTWSPWSVYTCCSVSCGRGVQFRTRECNYGRLGEPGCIGHLNETIACNPGNCEEPPSSPPRPVTCGVRARNTGRRTALLKIFGGIISQMNSWPWQVSLQQHKQQFYQQRPKWVHFCGGTIISSRWIVTAAHCLVDVERHGYSGSLYSAVVGTYMLYTERNEQRYGFSRIFNHPQYSNRHSTFKHDVALVQLDGSVEWSRNVQPLCLPSGVDPSESETCYITGWGHTESNARDLSRELREAVVPVLSNKRCRRLGSGYNTMNMTLHLCAGDPVLSDRDTCPGDSGGPITCEREGHWYLAGVTSHSLESCGSQNHVGIYARVTAYERWIRNVMNTYGRPGC</sequence>
<dbReference type="InterPro" id="IPR043504">
    <property type="entry name" value="Peptidase_S1_PA_chymotrypsin"/>
</dbReference>
<dbReference type="InterPro" id="IPR009003">
    <property type="entry name" value="Peptidase_S1_PA"/>
</dbReference>
<dbReference type="InterPro" id="IPR001254">
    <property type="entry name" value="Trypsin_dom"/>
</dbReference>
<keyword evidence="4 6" id="KW-0720">Serine protease</keyword>
<dbReference type="InterPro" id="IPR036383">
    <property type="entry name" value="TSP1_rpt_sf"/>
</dbReference>
<dbReference type="GO" id="GO:0004252">
    <property type="term" value="F:serine-type endopeptidase activity"/>
    <property type="evidence" value="ECO:0007669"/>
    <property type="project" value="InterPro"/>
</dbReference>
<dbReference type="PROSITE" id="PS00134">
    <property type="entry name" value="TRYPSIN_HIS"/>
    <property type="match status" value="1"/>
</dbReference>
<dbReference type="PRINTS" id="PR00722">
    <property type="entry name" value="CHYMOTRYPSIN"/>
</dbReference>
<dbReference type="InterPro" id="IPR001314">
    <property type="entry name" value="Peptidase_S1A"/>
</dbReference>
<evidence type="ECO:0000256" key="5">
    <source>
        <dbReference type="ARBA" id="ARBA00023157"/>
    </source>
</evidence>
<protein>
    <recommendedName>
        <fullName evidence="7">Peptidase S1 domain-containing protein</fullName>
    </recommendedName>
</protein>
<dbReference type="HOGENOM" id="CLU_525380_0_0_1"/>
<keyword evidence="2" id="KW-0732">Signal</keyword>
<dbReference type="InParanoid" id="H2YC28"/>
<evidence type="ECO:0000256" key="1">
    <source>
        <dbReference type="ARBA" id="ARBA00022670"/>
    </source>
</evidence>
<dbReference type="OMA" id="WTAYQAC"/>
<dbReference type="SMART" id="SM00209">
    <property type="entry name" value="TSP1"/>
    <property type="match status" value="4"/>
</dbReference>
<dbReference type="Pfam" id="PF00090">
    <property type="entry name" value="TSP_1"/>
    <property type="match status" value="4"/>
</dbReference>
<evidence type="ECO:0000256" key="2">
    <source>
        <dbReference type="ARBA" id="ARBA00022729"/>
    </source>
</evidence>
<dbReference type="PROSITE" id="PS50240">
    <property type="entry name" value="TRYPSIN_DOM"/>
    <property type="match status" value="1"/>
</dbReference>
<organism evidence="8 9">
    <name type="scientific">Ciona savignyi</name>
    <name type="common">Pacific transparent sea squirt</name>
    <dbReference type="NCBI Taxonomy" id="51511"/>
    <lineage>
        <taxon>Eukaryota</taxon>
        <taxon>Metazoa</taxon>
        <taxon>Chordata</taxon>
        <taxon>Tunicata</taxon>
        <taxon>Ascidiacea</taxon>
        <taxon>Phlebobranchia</taxon>
        <taxon>Cionidae</taxon>
        <taxon>Ciona</taxon>
    </lineage>
</organism>
<dbReference type="Pfam" id="PF00089">
    <property type="entry name" value="Trypsin"/>
    <property type="match status" value="1"/>
</dbReference>
<reference evidence="9" key="1">
    <citation type="submission" date="2003-08" db="EMBL/GenBank/DDBJ databases">
        <authorList>
            <person name="Birren B."/>
            <person name="Nusbaum C."/>
            <person name="Abebe A."/>
            <person name="Abouelleil A."/>
            <person name="Adekoya E."/>
            <person name="Ait-zahra M."/>
            <person name="Allen N."/>
            <person name="Allen T."/>
            <person name="An P."/>
            <person name="Anderson M."/>
            <person name="Anderson S."/>
            <person name="Arachchi H."/>
            <person name="Armbruster J."/>
            <person name="Bachantsang P."/>
            <person name="Baldwin J."/>
            <person name="Barry A."/>
            <person name="Bayul T."/>
            <person name="Blitshsteyn B."/>
            <person name="Bloom T."/>
            <person name="Blye J."/>
            <person name="Boguslavskiy L."/>
            <person name="Borowsky M."/>
            <person name="Boukhgalter B."/>
            <person name="Brunache A."/>
            <person name="Butler J."/>
            <person name="Calixte N."/>
            <person name="Calvo S."/>
            <person name="Camarata J."/>
            <person name="Campo K."/>
            <person name="Chang J."/>
            <person name="Cheshatsang Y."/>
            <person name="Citroen M."/>
            <person name="Collymore A."/>
            <person name="Considine T."/>
            <person name="Cook A."/>
            <person name="Cooke P."/>
            <person name="Corum B."/>
            <person name="Cuomo C."/>
            <person name="David R."/>
            <person name="Dawoe T."/>
            <person name="Degray S."/>
            <person name="Dodge S."/>
            <person name="Dooley K."/>
            <person name="Dorje P."/>
            <person name="Dorjee K."/>
            <person name="Dorris L."/>
            <person name="Duffey N."/>
            <person name="Dupes A."/>
            <person name="Elkins T."/>
            <person name="Engels R."/>
            <person name="Erickson J."/>
            <person name="Farina A."/>
            <person name="Faro S."/>
            <person name="Ferreira P."/>
            <person name="Fischer H."/>
            <person name="Fitzgerald M."/>
            <person name="Foley K."/>
            <person name="Gage D."/>
            <person name="Galagan J."/>
            <person name="Gearin G."/>
            <person name="Gnerre S."/>
            <person name="Gnirke A."/>
            <person name="Goyette A."/>
            <person name="Graham J."/>
            <person name="Grandbois E."/>
            <person name="Gyaltsen K."/>
            <person name="Hafez N."/>
            <person name="Hagopian D."/>
            <person name="Hagos B."/>
            <person name="Hall J."/>
            <person name="Hatcher B."/>
            <person name="Heller A."/>
            <person name="Higgins H."/>
            <person name="Honan T."/>
            <person name="Horn A."/>
            <person name="Houde N."/>
            <person name="Hughes L."/>
            <person name="Hulme W."/>
            <person name="Husby E."/>
            <person name="Iliev I."/>
            <person name="Jaffe D."/>
            <person name="Jones C."/>
            <person name="Kamal M."/>
            <person name="Kamat A."/>
            <person name="Kamvysselis M."/>
            <person name="Karlsson E."/>
            <person name="Kells C."/>
            <person name="Kieu A."/>
            <person name="Kisner P."/>
            <person name="Kodira C."/>
            <person name="Kulbokas E."/>
            <person name="Labutti K."/>
            <person name="Lama D."/>
            <person name="Landers T."/>
            <person name="Leger J."/>
            <person name="Levine S."/>
            <person name="Lewis D."/>
            <person name="Lewis T."/>
            <person name="Lindblad-toh K."/>
            <person name="Liu X."/>
            <person name="Lokyitsang T."/>
            <person name="Lokyitsang Y."/>
            <person name="Lucien O."/>
            <person name="Lui A."/>
            <person name="Ma L.J."/>
            <person name="Mabbitt R."/>
            <person name="Macdonald J."/>
            <person name="Maclean C."/>
            <person name="Major J."/>
            <person name="Manning J."/>
            <person name="Marabella R."/>
            <person name="Maru K."/>
            <person name="Matthews C."/>
            <person name="Mauceli E."/>
            <person name="Mccarthy M."/>
            <person name="Mcdonough S."/>
            <person name="Mcghee T."/>
            <person name="Meldrim J."/>
            <person name="Meneus L."/>
            <person name="Mesirov J."/>
            <person name="Mihalev A."/>
            <person name="Mihova T."/>
            <person name="Mikkelsen T."/>
            <person name="Mlenga V."/>
            <person name="Moru K."/>
            <person name="Mozes J."/>
            <person name="Mulrain L."/>
            <person name="Munson G."/>
            <person name="Naylor J."/>
            <person name="Newes C."/>
            <person name="Nguyen C."/>
            <person name="Nguyen N."/>
            <person name="Nguyen T."/>
            <person name="Nicol R."/>
            <person name="Nielsen C."/>
            <person name="Nizzari M."/>
            <person name="Norbu C."/>
            <person name="Norbu N."/>
            <person name="O'donnell P."/>
            <person name="Okoawo O."/>
            <person name="O'leary S."/>
            <person name="Omotosho B."/>
            <person name="O'neill K."/>
            <person name="Osman S."/>
            <person name="Parker S."/>
            <person name="Perrin D."/>
            <person name="Phunkhang P."/>
            <person name="Piqani B."/>
            <person name="Purcell S."/>
            <person name="Rachupka T."/>
            <person name="Ramasamy U."/>
            <person name="Rameau R."/>
            <person name="Ray V."/>
            <person name="Raymond C."/>
            <person name="Retta R."/>
            <person name="Richardson S."/>
            <person name="Rise C."/>
            <person name="Rodriguez J."/>
            <person name="Rogers J."/>
            <person name="Rogov P."/>
            <person name="Rutman M."/>
            <person name="Schupbach R."/>
            <person name="Seaman C."/>
            <person name="Settipalli S."/>
            <person name="Sharpe T."/>
            <person name="Sheridan J."/>
            <person name="Sherpa N."/>
            <person name="Shi J."/>
            <person name="Smirnov S."/>
            <person name="Smith C."/>
            <person name="Sougnez C."/>
            <person name="Spencer B."/>
            <person name="Stalker J."/>
            <person name="Stange-thomann N."/>
            <person name="Stavropoulos S."/>
            <person name="Stetson K."/>
            <person name="Stone C."/>
            <person name="Stone S."/>
            <person name="Stubbs M."/>
            <person name="Talamas J."/>
            <person name="Tchuinga P."/>
            <person name="Tenzing P."/>
            <person name="Tesfaye S."/>
            <person name="Theodore J."/>
            <person name="Thoulutsang Y."/>
            <person name="Topham K."/>
            <person name="Towey S."/>
            <person name="Tsamla T."/>
            <person name="Tsomo N."/>
            <person name="Vallee D."/>
            <person name="Vassiliev H."/>
            <person name="Venkataraman V."/>
            <person name="Vinson J."/>
            <person name="Vo A."/>
            <person name="Wade C."/>
            <person name="Wang S."/>
            <person name="Wangchuk T."/>
            <person name="Wangdi T."/>
            <person name="Whittaker C."/>
            <person name="Wilkinson J."/>
            <person name="Wu Y."/>
            <person name="Wyman D."/>
            <person name="Yadav S."/>
            <person name="Yang S."/>
            <person name="Yang X."/>
            <person name="Yeager S."/>
            <person name="Yee E."/>
            <person name="Young G."/>
            <person name="Zainoun J."/>
            <person name="Zembeck L."/>
            <person name="Zimmer A."/>
            <person name="Zody M."/>
            <person name="Lander E."/>
        </authorList>
    </citation>
    <scope>NUCLEOTIDE SEQUENCE [LARGE SCALE GENOMIC DNA]</scope>
</reference>
<dbReference type="PROSITE" id="PS00135">
    <property type="entry name" value="TRYPSIN_SER"/>
    <property type="match status" value="1"/>
</dbReference>
<keyword evidence="3 6" id="KW-0378">Hydrolase</keyword>
<dbReference type="SUPFAM" id="SSF82895">
    <property type="entry name" value="TSP-1 type 1 repeat"/>
    <property type="match status" value="4"/>
</dbReference>
<dbReference type="AlphaFoldDB" id="H2YC28"/>
<evidence type="ECO:0000256" key="3">
    <source>
        <dbReference type="ARBA" id="ARBA00022801"/>
    </source>
</evidence>
<proteinExistence type="predicted"/>
<name>H2YC28_CIOSA</name>
<evidence type="ECO:0000313" key="9">
    <source>
        <dbReference type="Proteomes" id="UP000007875"/>
    </source>
</evidence>
<dbReference type="PANTHER" id="PTHR24252:SF7">
    <property type="entry name" value="HYALIN"/>
    <property type="match status" value="1"/>
</dbReference>
<evidence type="ECO:0000313" key="8">
    <source>
        <dbReference type="Ensembl" id="ENSCSAVP00000002876.1"/>
    </source>
</evidence>
<keyword evidence="9" id="KW-1185">Reference proteome</keyword>
<reference evidence="8" key="2">
    <citation type="submission" date="2025-08" db="UniProtKB">
        <authorList>
            <consortium name="Ensembl"/>
        </authorList>
    </citation>
    <scope>IDENTIFICATION</scope>
</reference>
<dbReference type="PROSITE" id="PS50092">
    <property type="entry name" value="TSP1"/>
    <property type="match status" value="4"/>
</dbReference>
<evidence type="ECO:0000256" key="4">
    <source>
        <dbReference type="ARBA" id="ARBA00022825"/>
    </source>
</evidence>
<dbReference type="PANTHER" id="PTHR24252">
    <property type="entry name" value="ACROSIN-RELATED"/>
    <property type="match status" value="1"/>
</dbReference>
<dbReference type="FunFam" id="2.40.10.10:FF:000120">
    <property type="entry name" value="Putative serine protease"/>
    <property type="match status" value="1"/>
</dbReference>
<dbReference type="InterPro" id="IPR000884">
    <property type="entry name" value="TSP1_rpt"/>
</dbReference>
<dbReference type="CDD" id="cd00190">
    <property type="entry name" value="Tryp_SPc"/>
    <property type="match status" value="1"/>
</dbReference>
<dbReference type="GeneTree" id="ENSGT00940000162823"/>
<dbReference type="GO" id="GO:0006508">
    <property type="term" value="P:proteolysis"/>
    <property type="evidence" value="ECO:0007669"/>
    <property type="project" value="UniProtKB-KW"/>
</dbReference>
<dbReference type="Gene3D" id="2.40.10.10">
    <property type="entry name" value="Trypsin-like serine proteases"/>
    <property type="match status" value="1"/>
</dbReference>
<evidence type="ECO:0000256" key="6">
    <source>
        <dbReference type="RuleBase" id="RU363034"/>
    </source>
</evidence>
<dbReference type="Proteomes" id="UP000007875">
    <property type="component" value="Unassembled WGS sequence"/>
</dbReference>
<dbReference type="Gene3D" id="2.20.100.10">
    <property type="entry name" value="Thrombospondin type-1 (TSP1) repeat"/>
    <property type="match status" value="4"/>
</dbReference>
<keyword evidence="5" id="KW-1015">Disulfide bond</keyword>
<dbReference type="InterPro" id="IPR033116">
    <property type="entry name" value="TRYPSIN_SER"/>
</dbReference>
<accession>H2YC28</accession>
<reference evidence="8" key="3">
    <citation type="submission" date="2025-09" db="UniProtKB">
        <authorList>
            <consortium name="Ensembl"/>
        </authorList>
    </citation>
    <scope>IDENTIFICATION</scope>
</reference>
<evidence type="ECO:0000259" key="7">
    <source>
        <dbReference type="PROSITE" id="PS50240"/>
    </source>
</evidence>
<dbReference type="SMART" id="SM00020">
    <property type="entry name" value="Tryp_SPc"/>
    <property type="match status" value="1"/>
</dbReference>
<dbReference type="InterPro" id="IPR018114">
    <property type="entry name" value="TRYPSIN_HIS"/>
</dbReference>
<dbReference type="eggNOG" id="KOG3627">
    <property type="taxonomic scope" value="Eukaryota"/>
</dbReference>
<dbReference type="STRING" id="51511.ENSCSAVP00000002876"/>
<keyword evidence="1 6" id="KW-0645">Protease</keyword>
<dbReference type="SUPFAM" id="SSF50494">
    <property type="entry name" value="Trypsin-like serine proteases"/>
    <property type="match status" value="1"/>
</dbReference>
<dbReference type="Ensembl" id="ENSCSAVT00000002920.1">
    <property type="protein sequence ID" value="ENSCSAVP00000002876.1"/>
    <property type="gene ID" value="ENSCSAVG00000001712.1"/>
</dbReference>
<feature type="domain" description="Peptidase S1" evidence="7">
    <location>
        <begin position="259"/>
        <end position="510"/>
    </location>
</feature>